<protein>
    <recommendedName>
        <fullName evidence="1">N-acetyltransferase domain-containing protein</fullName>
    </recommendedName>
</protein>
<feature type="non-terminal residue" evidence="2">
    <location>
        <position position="1"/>
    </location>
</feature>
<dbReference type="PANTHER" id="PTHR43441">
    <property type="entry name" value="RIBOSOMAL-PROTEIN-SERINE ACETYLTRANSFERASE"/>
    <property type="match status" value="1"/>
</dbReference>
<dbReference type="AlphaFoldDB" id="A0A0C3S0G0"/>
<dbReference type="EMBL" id="KN840675">
    <property type="protein sequence ID" value="KIP02447.1"/>
    <property type="molecule type" value="Genomic_DNA"/>
</dbReference>
<keyword evidence="3" id="KW-1185">Reference proteome</keyword>
<dbReference type="OrthoDB" id="41238at2759"/>
<dbReference type="Proteomes" id="UP000053257">
    <property type="component" value="Unassembled WGS sequence"/>
</dbReference>
<sequence>PFDINFVWPIRLDLLETERVKLVPFVPRVHGKQFWSQVEVAPDLLRFYPFAWTTLESFLRDHEGLVRRDPAHVLFTIFDKTRPDAAHAELDGGSLAGVIGLYHASAPQLSAEIASVIVLPAFQRTHVASNAVGVLQRYCLDLPTATPAGLGLRRVEWCAHSKNLASVRLAERMGFVHEGVKRWAWVLPGQLAQDGEVPREGDRWPEKPGRHTVVLSCCWDDWEDGAREAVQRTIAR</sequence>
<dbReference type="SUPFAM" id="SSF55729">
    <property type="entry name" value="Acyl-CoA N-acyltransferases (Nat)"/>
    <property type="match status" value="1"/>
</dbReference>
<feature type="domain" description="N-acetyltransferase" evidence="1">
    <location>
        <begin position="45"/>
        <end position="193"/>
    </location>
</feature>
<proteinExistence type="predicted"/>
<evidence type="ECO:0000313" key="3">
    <source>
        <dbReference type="Proteomes" id="UP000053257"/>
    </source>
</evidence>
<feature type="non-terminal residue" evidence="2">
    <location>
        <position position="236"/>
    </location>
</feature>
<dbReference type="Pfam" id="PF13302">
    <property type="entry name" value="Acetyltransf_3"/>
    <property type="match status" value="1"/>
</dbReference>
<dbReference type="GO" id="GO:1990189">
    <property type="term" value="F:protein N-terminal-serine acetyltransferase activity"/>
    <property type="evidence" value="ECO:0007669"/>
    <property type="project" value="TreeGrafter"/>
</dbReference>
<evidence type="ECO:0000313" key="2">
    <source>
        <dbReference type="EMBL" id="KIP02447.1"/>
    </source>
</evidence>
<gene>
    <name evidence="2" type="ORF">PHLGIDRAFT_55050</name>
</gene>
<name>A0A0C3S0G0_PHLG1</name>
<dbReference type="Gene3D" id="3.40.630.30">
    <property type="match status" value="1"/>
</dbReference>
<dbReference type="InterPro" id="IPR051908">
    <property type="entry name" value="Ribosomal_N-acetyltransferase"/>
</dbReference>
<dbReference type="InterPro" id="IPR016181">
    <property type="entry name" value="Acyl_CoA_acyltransferase"/>
</dbReference>
<dbReference type="GO" id="GO:0008999">
    <property type="term" value="F:protein-N-terminal-alanine acetyltransferase activity"/>
    <property type="evidence" value="ECO:0007669"/>
    <property type="project" value="TreeGrafter"/>
</dbReference>
<accession>A0A0C3S0G0</accession>
<dbReference type="InterPro" id="IPR000182">
    <property type="entry name" value="GNAT_dom"/>
</dbReference>
<dbReference type="PROSITE" id="PS51186">
    <property type="entry name" value="GNAT"/>
    <property type="match status" value="1"/>
</dbReference>
<organism evidence="2 3">
    <name type="scientific">Phlebiopsis gigantea (strain 11061_1 CR5-6)</name>
    <name type="common">White-rot fungus</name>
    <name type="synonym">Peniophora gigantea</name>
    <dbReference type="NCBI Taxonomy" id="745531"/>
    <lineage>
        <taxon>Eukaryota</taxon>
        <taxon>Fungi</taxon>
        <taxon>Dikarya</taxon>
        <taxon>Basidiomycota</taxon>
        <taxon>Agaricomycotina</taxon>
        <taxon>Agaricomycetes</taxon>
        <taxon>Polyporales</taxon>
        <taxon>Phanerochaetaceae</taxon>
        <taxon>Phlebiopsis</taxon>
    </lineage>
</organism>
<dbReference type="PANTHER" id="PTHR43441:SF5">
    <property type="entry name" value="FAMILY ACETYLTRANSFERASE, PUTATIVE-RELATED"/>
    <property type="match status" value="1"/>
</dbReference>
<dbReference type="HOGENOM" id="CLU_078023_0_0_1"/>
<evidence type="ECO:0000259" key="1">
    <source>
        <dbReference type="PROSITE" id="PS51186"/>
    </source>
</evidence>
<reference evidence="2 3" key="1">
    <citation type="journal article" date="2014" name="PLoS Genet.">
        <title>Analysis of the Phlebiopsis gigantea genome, transcriptome and secretome provides insight into its pioneer colonization strategies of wood.</title>
        <authorList>
            <person name="Hori C."/>
            <person name="Ishida T."/>
            <person name="Igarashi K."/>
            <person name="Samejima M."/>
            <person name="Suzuki H."/>
            <person name="Master E."/>
            <person name="Ferreira P."/>
            <person name="Ruiz-Duenas F.J."/>
            <person name="Held B."/>
            <person name="Canessa P."/>
            <person name="Larrondo L.F."/>
            <person name="Schmoll M."/>
            <person name="Druzhinina I.S."/>
            <person name="Kubicek C.P."/>
            <person name="Gaskell J.A."/>
            <person name="Kersten P."/>
            <person name="St John F."/>
            <person name="Glasner J."/>
            <person name="Sabat G."/>
            <person name="Splinter BonDurant S."/>
            <person name="Syed K."/>
            <person name="Yadav J."/>
            <person name="Mgbeahuruike A.C."/>
            <person name="Kovalchuk A."/>
            <person name="Asiegbu F.O."/>
            <person name="Lackner G."/>
            <person name="Hoffmeister D."/>
            <person name="Rencoret J."/>
            <person name="Gutierrez A."/>
            <person name="Sun H."/>
            <person name="Lindquist E."/>
            <person name="Barry K."/>
            <person name="Riley R."/>
            <person name="Grigoriev I.V."/>
            <person name="Henrissat B."/>
            <person name="Kues U."/>
            <person name="Berka R.M."/>
            <person name="Martinez A.T."/>
            <person name="Covert S.F."/>
            <person name="Blanchette R.A."/>
            <person name="Cullen D."/>
        </authorList>
    </citation>
    <scope>NUCLEOTIDE SEQUENCE [LARGE SCALE GENOMIC DNA]</scope>
    <source>
        <strain evidence="2 3">11061_1 CR5-6</strain>
    </source>
</reference>